<gene>
    <name evidence="2" type="ORF">LIER_13271</name>
</gene>
<accession>A0AAV3PY29</accession>
<dbReference type="EMBL" id="BAABME010002653">
    <property type="protein sequence ID" value="GAA0155571.1"/>
    <property type="molecule type" value="Genomic_DNA"/>
</dbReference>
<dbReference type="Proteomes" id="UP001454036">
    <property type="component" value="Unassembled WGS sequence"/>
</dbReference>
<reference evidence="2 3" key="1">
    <citation type="submission" date="2024-01" db="EMBL/GenBank/DDBJ databases">
        <title>The complete chloroplast genome sequence of Lithospermum erythrorhizon: insights into the phylogenetic relationship among Boraginaceae species and the maternal lineages of purple gromwells.</title>
        <authorList>
            <person name="Okada T."/>
            <person name="Watanabe K."/>
        </authorList>
    </citation>
    <scope>NUCLEOTIDE SEQUENCE [LARGE SCALE GENOMIC DNA]</scope>
</reference>
<dbReference type="Gene3D" id="1.20.1280.50">
    <property type="match status" value="1"/>
</dbReference>
<keyword evidence="3" id="KW-1185">Reference proteome</keyword>
<evidence type="ECO:0000313" key="2">
    <source>
        <dbReference type="EMBL" id="GAA0155571.1"/>
    </source>
</evidence>
<sequence length="252" mass="28964">MSALPDELWRMIVEIGTTTSAAAASTSTSTSSGEALSTILSYKDLCCLSITCRRLHRISNEDSFWCHLLSSDFTSSSSSSSSSVAANNMKTLYKIRYERDKEKKRLVHRRAVLRIESTISEHVRRIEEIKDKCIEESERIKKTKNELMNLHMVRQASVALNVWQPEVIRGRQEHLVGQCNVAVDSRVNALEMELRLCKQQIVGFERAIKVERRRLDSANEQLASLQYHPLQDHDIKNRQIQSHGIRSKKRRK</sequence>
<organism evidence="2 3">
    <name type="scientific">Lithospermum erythrorhizon</name>
    <name type="common">Purple gromwell</name>
    <name type="synonym">Lithospermum officinale var. erythrorhizon</name>
    <dbReference type="NCBI Taxonomy" id="34254"/>
    <lineage>
        <taxon>Eukaryota</taxon>
        <taxon>Viridiplantae</taxon>
        <taxon>Streptophyta</taxon>
        <taxon>Embryophyta</taxon>
        <taxon>Tracheophyta</taxon>
        <taxon>Spermatophyta</taxon>
        <taxon>Magnoliopsida</taxon>
        <taxon>eudicotyledons</taxon>
        <taxon>Gunneridae</taxon>
        <taxon>Pentapetalae</taxon>
        <taxon>asterids</taxon>
        <taxon>lamiids</taxon>
        <taxon>Boraginales</taxon>
        <taxon>Boraginaceae</taxon>
        <taxon>Boraginoideae</taxon>
        <taxon>Lithospermeae</taxon>
        <taxon>Lithospermum</taxon>
    </lineage>
</organism>
<feature type="domain" description="F-box" evidence="1">
    <location>
        <begin position="34"/>
        <end position="68"/>
    </location>
</feature>
<dbReference type="AlphaFoldDB" id="A0AAV3PY29"/>
<dbReference type="Pfam" id="PF12937">
    <property type="entry name" value="F-box-like"/>
    <property type="match status" value="1"/>
</dbReference>
<evidence type="ECO:0000259" key="1">
    <source>
        <dbReference type="Pfam" id="PF12937"/>
    </source>
</evidence>
<protein>
    <recommendedName>
        <fullName evidence="1">F-box domain-containing protein</fullName>
    </recommendedName>
</protein>
<evidence type="ECO:0000313" key="3">
    <source>
        <dbReference type="Proteomes" id="UP001454036"/>
    </source>
</evidence>
<dbReference type="InterPro" id="IPR001810">
    <property type="entry name" value="F-box_dom"/>
</dbReference>
<name>A0AAV3PY29_LITER</name>
<dbReference type="SUPFAM" id="SSF81383">
    <property type="entry name" value="F-box domain"/>
    <property type="match status" value="1"/>
</dbReference>
<dbReference type="InterPro" id="IPR036047">
    <property type="entry name" value="F-box-like_dom_sf"/>
</dbReference>
<proteinExistence type="predicted"/>
<comment type="caution">
    <text evidence="2">The sequence shown here is derived from an EMBL/GenBank/DDBJ whole genome shotgun (WGS) entry which is preliminary data.</text>
</comment>